<dbReference type="PANTHER" id="PTHR45857:SF2">
    <property type="entry name" value="FORMIN-LIKE PROTEIN 1"/>
    <property type="match status" value="1"/>
</dbReference>
<reference evidence="7" key="2">
    <citation type="submission" date="2025-09" db="UniProtKB">
        <authorList>
            <consortium name="Ensembl"/>
        </authorList>
    </citation>
    <scope>IDENTIFICATION</scope>
</reference>
<evidence type="ECO:0000313" key="7">
    <source>
        <dbReference type="Ensembl" id="ENSEBUP00000013657.1"/>
    </source>
</evidence>
<feature type="domain" description="FH2" evidence="6">
    <location>
        <begin position="631"/>
        <end position="1023"/>
    </location>
</feature>
<evidence type="ECO:0000313" key="8">
    <source>
        <dbReference type="Proteomes" id="UP000694388"/>
    </source>
</evidence>
<feature type="coiled-coil region" evidence="2">
    <location>
        <begin position="391"/>
        <end position="470"/>
    </location>
</feature>
<comment type="similarity">
    <text evidence="1">Belongs to the formin homology family.</text>
</comment>
<dbReference type="InterPro" id="IPR014767">
    <property type="entry name" value="DAD_dom"/>
</dbReference>
<feature type="compositionally biased region" description="Basic and acidic residues" evidence="3">
    <location>
        <begin position="1008"/>
        <end position="1022"/>
    </location>
</feature>
<accession>A0A8C4QD15</accession>
<dbReference type="PROSITE" id="PS51444">
    <property type="entry name" value="FH2"/>
    <property type="match status" value="1"/>
</dbReference>
<reference evidence="7" key="1">
    <citation type="submission" date="2025-08" db="UniProtKB">
        <authorList>
            <consortium name="Ensembl"/>
        </authorList>
    </citation>
    <scope>IDENTIFICATION</scope>
</reference>
<keyword evidence="8" id="KW-1185">Reference proteome</keyword>
<dbReference type="Proteomes" id="UP000694388">
    <property type="component" value="Unplaced"/>
</dbReference>
<dbReference type="GO" id="GO:0005829">
    <property type="term" value="C:cytosol"/>
    <property type="evidence" value="ECO:0007669"/>
    <property type="project" value="TreeGrafter"/>
</dbReference>
<feature type="region of interest" description="Disordered" evidence="3">
    <location>
        <begin position="1"/>
        <end position="41"/>
    </location>
</feature>
<feature type="compositionally biased region" description="Pro residues" evidence="3">
    <location>
        <begin position="555"/>
        <end position="619"/>
    </location>
</feature>
<feature type="region of interest" description="Disordered" evidence="3">
    <location>
        <begin position="1008"/>
        <end position="1029"/>
    </location>
</feature>
<dbReference type="InterPro" id="IPR011989">
    <property type="entry name" value="ARM-like"/>
</dbReference>
<dbReference type="InterPro" id="IPR010472">
    <property type="entry name" value="FH3_dom"/>
</dbReference>
<evidence type="ECO:0000256" key="3">
    <source>
        <dbReference type="SAM" id="MobiDB-lite"/>
    </source>
</evidence>
<dbReference type="GeneTree" id="ENSGT00940000156292"/>
<dbReference type="InterPro" id="IPR015425">
    <property type="entry name" value="FH2_Formin"/>
</dbReference>
<protein>
    <submittedName>
        <fullName evidence="7">Formin-like 1a</fullName>
    </submittedName>
</protein>
<dbReference type="Gene3D" id="1.20.58.2220">
    <property type="entry name" value="Formin, FH2 domain"/>
    <property type="match status" value="1"/>
</dbReference>
<dbReference type="GO" id="GO:0051015">
    <property type="term" value="F:actin filament binding"/>
    <property type="evidence" value="ECO:0007669"/>
    <property type="project" value="TreeGrafter"/>
</dbReference>
<name>A0A8C4QD15_EPTBU</name>
<dbReference type="InterPro" id="IPR014768">
    <property type="entry name" value="GBD/FH3_dom"/>
</dbReference>
<evidence type="ECO:0000259" key="4">
    <source>
        <dbReference type="PROSITE" id="PS51231"/>
    </source>
</evidence>
<feature type="region of interest" description="Disordered" evidence="3">
    <location>
        <begin position="681"/>
        <end position="706"/>
    </location>
</feature>
<organism evidence="7 8">
    <name type="scientific">Eptatretus burgeri</name>
    <name type="common">Inshore hagfish</name>
    <dbReference type="NCBI Taxonomy" id="7764"/>
    <lineage>
        <taxon>Eukaryota</taxon>
        <taxon>Metazoa</taxon>
        <taxon>Chordata</taxon>
        <taxon>Craniata</taxon>
        <taxon>Vertebrata</taxon>
        <taxon>Cyclostomata</taxon>
        <taxon>Myxini</taxon>
        <taxon>Myxiniformes</taxon>
        <taxon>Myxinidae</taxon>
        <taxon>Eptatretinae</taxon>
        <taxon>Eptatretus</taxon>
    </lineage>
</organism>
<dbReference type="PROSITE" id="PS51232">
    <property type="entry name" value="GBD_FH3"/>
    <property type="match status" value="1"/>
</dbReference>
<dbReference type="Pfam" id="PF06371">
    <property type="entry name" value="Drf_GBD"/>
    <property type="match status" value="2"/>
</dbReference>
<dbReference type="Pfam" id="PF02181">
    <property type="entry name" value="FH2"/>
    <property type="match status" value="1"/>
</dbReference>
<keyword evidence="2" id="KW-0175">Coiled coil</keyword>
<dbReference type="OMA" id="QGPEVIC"/>
<dbReference type="GO" id="GO:0030866">
    <property type="term" value="P:cortical actin cytoskeleton organization"/>
    <property type="evidence" value="ECO:0007669"/>
    <property type="project" value="TreeGrafter"/>
</dbReference>
<evidence type="ECO:0000259" key="5">
    <source>
        <dbReference type="PROSITE" id="PS51232"/>
    </source>
</evidence>
<dbReference type="Pfam" id="PF06367">
    <property type="entry name" value="Drf_FH3"/>
    <property type="match status" value="1"/>
</dbReference>
<feature type="compositionally biased region" description="Polar residues" evidence="3">
    <location>
        <begin position="515"/>
        <end position="524"/>
    </location>
</feature>
<dbReference type="GO" id="GO:0008360">
    <property type="term" value="P:regulation of cell shape"/>
    <property type="evidence" value="ECO:0007669"/>
    <property type="project" value="TreeGrafter"/>
</dbReference>
<dbReference type="GO" id="GO:0016477">
    <property type="term" value="P:cell migration"/>
    <property type="evidence" value="ECO:0007669"/>
    <property type="project" value="TreeGrafter"/>
</dbReference>
<evidence type="ECO:0000256" key="2">
    <source>
        <dbReference type="SAM" id="Coils"/>
    </source>
</evidence>
<dbReference type="PROSITE" id="PS51231">
    <property type="entry name" value="DAD"/>
    <property type="match status" value="1"/>
</dbReference>
<dbReference type="Gene3D" id="1.25.10.10">
    <property type="entry name" value="Leucine-rich Repeat Variant"/>
    <property type="match status" value="2"/>
</dbReference>
<proteinExistence type="inferred from homology"/>
<feature type="domain" description="GBD/FH3" evidence="5">
    <location>
        <begin position="39"/>
        <end position="475"/>
    </location>
</feature>
<dbReference type="PANTHER" id="PTHR45857">
    <property type="entry name" value="FORMIN-LIKE PROTEIN"/>
    <property type="match status" value="1"/>
</dbReference>
<dbReference type="InterPro" id="IPR042201">
    <property type="entry name" value="FH2_Formin_sf"/>
</dbReference>
<dbReference type="InterPro" id="IPR016024">
    <property type="entry name" value="ARM-type_fold"/>
</dbReference>
<dbReference type="SMART" id="SM01139">
    <property type="entry name" value="Drf_FH3"/>
    <property type="match status" value="1"/>
</dbReference>
<dbReference type="InterPro" id="IPR010473">
    <property type="entry name" value="GTPase-bd"/>
</dbReference>
<dbReference type="AlphaFoldDB" id="A0A8C4QD15"/>
<feature type="region of interest" description="Disordered" evidence="3">
    <location>
        <begin position="515"/>
        <end position="630"/>
    </location>
</feature>
<sequence>MGNAVPQGALVAPPSGSGAGVSLEVRNPHAGVTVPPPRLPMPEPEELEERFVSALNSMNLPPDKAELLHQYDNEKKWELICDQERFQVKNPPHTYISRLKAHLDGGVTRRLRRRVQESTRILREIEISLRTNHIGWLQEFLDENNRGLDVLVDYLCHAQALYDNDVCDEVVGATGAAATESSCEELEKVGGTLNAAAITVSRAAKNILRHGTISRRRTTRGNKMNNTDDVHVCIMCLRAIMNYQYGFNMVMAHPSCVNEITLSLNNRNARTKALVLELLAAVCLVVGGHEKILAAFDNFKVVCGENFRFERLMEYFQNDDSNIDFSVACMQFINIVVHSVEDMNFRVYLQYEFTHLGLDAHLERLKDTESDALLVQIQAYLENVFDVGNLLEDAETKADALERTSELQDQLAQVNQQLECVEEESLARVAELERQLASSNRELSNLKDMYEGAETCIKKLEKELDEAKLSLRTHPQIPEKLDPATAPGVVSNLLSSGLIKPPVPPGQTLMTQLTKNSSAEQVASNIPAPPPLSHIQGGPGIAVTPPSLGSDTNGIPPPPPLPGSGGASPPPPPPLPGTGSPPPPPPLPGTAGASPPPPPPLPGTGSPPPPPPPPPPPFPGSKISSTPDLKKKKPILTKARMQVFNWVTLNSTQIKGTVFNDIDDEIVLKELDMDKFEEMFKTRAQAPPRESKDHKSSGKARGPARASLIDPNRAKNMAIMLRRAGQPADDIVAAIKRMQMDNLSLDFLECLSRSLPSESELAVLQRHVERGQTMEGELTEEERFALHLGSIPRLPHRISTLLFVGNFADTMQRLTPQINALTAASLSIKSSQKFKRILEIVLAFGNYMNSSKRGTAYGFRLQSLEQLLETKSTDRKQTLLNFLTSVVREKYPDCSNFYTELQFLEKASAVSIEGVMSDVREISRGMEQVKREAEQAEAPPELGQFIESSKGQVEQLQKLAESAQEAYAAVCEFFGENPKTTMPSTFFPHFGRFVVAYKKAEQSIEAQKKQEQAAQQKEKEVGGNEGKVTQARRPQLDLISELKRKQQAKERIVYEGKDGAIEDIITDLRNQPYIRGDAVRRSGSRKRGEELCNTLVEGSELHL</sequence>
<dbReference type="SUPFAM" id="SSF48371">
    <property type="entry name" value="ARM repeat"/>
    <property type="match status" value="1"/>
</dbReference>
<feature type="domain" description="DAD" evidence="4">
    <location>
        <begin position="1054"/>
        <end position="1088"/>
    </location>
</feature>
<dbReference type="Ensembl" id="ENSEBUT00000014233.1">
    <property type="protein sequence ID" value="ENSEBUP00000013657.1"/>
    <property type="gene ID" value="ENSEBUG00000008609.1"/>
</dbReference>
<dbReference type="GO" id="GO:0031267">
    <property type="term" value="F:small GTPase binding"/>
    <property type="evidence" value="ECO:0007669"/>
    <property type="project" value="InterPro"/>
</dbReference>
<dbReference type="SMART" id="SM01140">
    <property type="entry name" value="Drf_GBD"/>
    <property type="match status" value="1"/>
</dbReference>
<dbReference type="SMART" id="SM00498">
    <property type="entry name" value="FH2"/>
    <property type="match status" value="1"/>
</dbReference>
<dbReference type="SUPFAM" id="SSF101447">
    <property type="entry name" value="Formin homology 2 domain (FH2 domain)"/>
    <property type="match status" value="1"/>
</dbReference>
<evidence type="ECO:0000256" key="1">
    <source>
        <dbReference type="ARBA" id="ARBA00023449"/>
    </source>
</evidence>
<evidence type="ECO:0000259" key="6">
    <source>
        <dbReference type="PROSITE" id="PS51444"/>
    </source>
</evidence>
<dbReference type="InterPro" id="IPR043592">
    <property type="entry name" value="FMNL_animal"/>
</dbReference>